<dbReference type="SUPFAM" id="SSF52540">
    <property type="entry name" value="P-loop containing nucleoside triphosphate hydrolases"/>
    <property type="match status" value="2"/>
</dbReference>
<evidence type="ECO:0000313" key="3">
    <source>
        <dbReference type="EMBL" id="RBP05227.1"/>
    </source>
</evidence>
<feature type="domain" description="TrwC relaxase" evidence="2">
    <location>
        <begin position="46"/>
        <end position="346"/>
    </location>
</feature>
<keyword evidence="4" id="KW-1185">Reference proteome</keyword>
<accession>A0A366ES49</accession>
<feature type="compositionally biased region" description="Pro residues" evidence="1">
    <location>
        <begin position="1026"/>
        <end position="1041"/>
    </location>
</feature>
<proteinExistence type="predicted"/>
<comment type="caution">
    <text evidence="3">The sequence shown here is derived from an EMBL/GenBank/DDBJ whole genome shotgun (WGS) entry which is preliminary data.</text>
</comment>
<reference evidence="3 4" key="1">
    <citation type="submission" date="2018-06" db="EMBL/GenBank/DDBJ databases">
        <title>Genomic Encyclopedia of Type Strains, Phase IV (KMG-IV): sequencing the most valuable type-strain genomes for metagenomic binning, comparative biology and taxonomic classification.</title>
        <authorList>
            <person name="Goeker M."/>
        </authorList>
    </citation>
    <scope>NUCLEOTIDE SEQUENCE [LARGE SCALE GENOMIC DNA]</scope>
    <source>
        <strain evidence="3 4">DSM 24875</strain>
    </source>
</reference>
<dbReference type="InterPro" id="IPR014862">
    <property type="entry name" value="TrwC"/>
</dbReference>
<evidence type="ECO:0000313" key="4">
    <source>
        <dbReference type="Proteomes" id="UP000253529"/>
    </source>
</evidence>
<feature type="region of interest" description="Disordered" evidence="1">
    <location>
        <begin position="1020"/>
        <end position="1041"/>
    </location>
</feature>
<name>A0A366ES49_9HYPH</name>
<dbReference type="RefSeq" id="WP_113891878.1">
    <property type="nucleotide sequence ID" value="NZ_QNRK01000035.1"/>
</dbReference>
<dbReference type="Pfam" id="PF08751">
    <property type="entry name" value="TrwC"/>
    <property type="match status" value="1"/>
</dbReference>
<dbReference type="SUPFAM" id="SSF55464">
    <property type="entry name" value="Origin of replication-binding domain, RBD-like"/>
    <property type="match status" value="1"/>
</dbReference>
<dbReference type="EMBL" id="QNRK01000035">
    <property type="protein sequence ID" value="RBP05227.1"/>
    <property type="molecule type" value="Genomic_DNA"/>
</dbReference>
<evidence type="ECO:0000259" key="2">
    <source>
        <dbReference type="Pfam" id="PF08751"/>
    </source>
</evidence>
<dbReference type="OrthoDB" id="1826980at2"/>
<dbReference type="InterPro" id="IPR027417">
    <property type="entry name" value="P-loop_NTPase"/>
</dbReference>
<dbReference type="Pfam" id="PF13604">
    <property type="entry name" value="AAA_30"/>
    <property type="match status" value="1"/>
</dbReference>
<dbReference type="Proteomes" id="UP000253529">
    <property type="component" value="Unassembled WGS sequence"/>
</dbReference>
<protein>
    <submittedName>
        <fullName evidence="3">AAA domain-containing protein</fullName>
    </submittedName>
</protein>
<sequence length="1041" mass="112541">MLNFAKVSAASEGALIRAYMTQDKPEPETLKVHGVAIDGRNLETGERLTAYYTGRGERANWRPDMSPRVAAALGVGKLRADPRDDELDALFEARRADNGADWSEHVRKNSGFDFVFAPHKSVSLAAEFAPSEAERLMIRNAIHAASDDALRYASRDLGVARKGHAGEKGSERGEIGWVTFAHDAARPTLAVQNGPDGATYLMDAPIAGDPHYHLHNFIPNLVVTDDGRVGSIDSKALTAHKVHEYGAIFQARLADRLRALGVRVGLDADGEAVVALDIPESAVATFSKRDRQVIGDAKAYAKENAMEWDELSLERKKQLLHEASAAGRLGKSKDEAQSVWRQQAAAIGWMPKTVLDAAAPVLRTGAQRHEAAYALASEALSAEFQTAAVLDAERLRVHAARGLIEAGATGGRDDVDAVVDLIEKRGFIHDGNSVALVFGVHEGKIRFSHTEQLRIERDVAEKSRLAALDRSDALSDAAIRRAMEAVEAGDAGIRFTREQRAAIHALGGGGKLSLLTGVAGSGKTTLLKPLVEAWHADGRTIVGMSTAWRQADALKDAGVDETWALQPLLNAIDTGEFRPDAKTVLVVDEISQIGPRPMLRLLELQAETGMTIKMLGDPEQVQSIDAGDTIALLKRVLPKTALPEVLTAVRQKNDRDRKIASQFRDGDAATAFAMKREDGTARLLEGDYDQVVRQIADLYIERDDALKAQDPSYGVTLTTLTNAEAADISRAIRERLKARGEIGTDEATYKAVVYRGDKPEFFDLAVATGDRLRMYRKTVAKIDGERATIGNNGDIVEVVRKTGAGLVLRNARGQTAEIDWKRLSDQRTGRLLLGFGRAFTIDAAQGMSTKGEHINALPHGTGATSAFKTYTAESRATGRTHTLISKAAVHAAVQRSRALGDVTPMTEDDLWERVAKDASAKPYKALALDLAGKAHRRHDQAVEMGLSSHNQVEKARARPDAGGQMKAAYEIGLAREAFTQQRVALETIAEVAFERLKQAADLIAEHARAVAAVIRLRADAVGSAEPQPPSPRSPSPNGPSL</sequence>
<dbReference type="Gene3D" id="2.30.30.940">
    <property type="match status" value="1"/>
</dbReference>
<organism evidence="3 4">
    <name type="scientific">Roseiarcus fermentans</name>
    <dbReference type="NCBI Taxonomy" id="1473586"/>
    <lineage>
        <taxon>Bacteria</taxon>
        <taxon>Pseudomonadati</taxon>
        <taxon>Pseudomonadota</taxon>
        <taxon>Alphaproteobacteria</taxon>
        <taxon>Hyphomicrobiales</taxon>
        <taxon>Roseiarcaceae</taxon>
        <taxon>Roseiarcus</taxon>
    </lineage>
</organism>
<dbReference type="NCBIfam" id="NF041492">
    <property type="entry name" value="MobF"/>
    <property type="match status" value="1"/>
</dbReference>
<dbReference type="Gene3D" id="3.40.50.300">
    <property type="entry name" value="P-loop containing nucleotide triphosphate hydrolases"/>
    <property type="match status" value="2"/>
</dbReference>
<evidence type="ECO:0000256" key="1">
    <source>
        <dbReference type="SAM" id="MobiDB-lite"/>
    </source>
</evidence>
<gene>
    <name evidence="3" type="ORF">DFR50_13517</name>
</gene>
<dbReference type="AlphaFoldDB" id="A0A366ES49"/>